<proteinExistence type="predicted"/>
<dbReference type="EMBL" id="JAUZMY010000026">
    <property type="protein sequence ID" value="MEE2040192.1"/>
    <property type="molecule type" value="Genomic_DNA"/>
</dbReference>
<accession>A0ABU7KDT4</accession>
<keyword evidence="3" id="KW-1185">Reference proteome</keyword>
<reference evidence="2 3" key="1">
    <citation type="submission" date="2023-08" db="EMBL/GenBank/DDBJ databases">
        <authorList>
            <person name="Girao M."/>
            <person name="Carvalho M.F."/>
        </authorList>
    </citation>
    <scope>NUCLEOTIDE SEQUENCE [LARGE SCALE GENOMIC DNA]</scope>
    <source>
        <strain evidence="2 3">CT-R113</strain>
    </source>
</reference>
<evidence type="ECO:0000313" key="3">
    <source>
        <dbReference type="Proteomes" id="UP001356095"/>
    </source>
</evidence>
<dbReference type="Pfam" id="PF05119">
    <property type="entry name" value="Terminase_4"/>
    <property type="match status" value="1"/>
</dbReference>
<feature type="region of interest" description="Disordered" evidence="1">
    <location>
        <begin position="1"/>
        <end position="33"/>
    </location>
</feature>
<feature type="compositionally biased region" description="Basic and acidic residues" evidence="1">
    <location>
        <begin position="17"/>
        <end position="26"/>
    </location>
</feature>
<organism evidence="2 3">
    <name type="scientific">Nocardiopsis codii</name>
    <dbReference type="NCBI Taxonomy" id="3065942"/>
    <lineage>
        <taxon>Bacteria</taxon>
        <taxon>Bacillati</taxon>
        <taxon>Actinomycetota</taxon>
        <taxon>Actinomycetes</taxon>
        <taxon>Streptosporangiales</taxon>
        <taxon>Nocardiopsidaceae</taxon>
        <taxon>Nocardiopsis</taxon>
    </lineage>
</organism>
<protein>
    <submittedName>
        <fullName evidence="2">Phage terminase small subunit P27 family</fullName>
    </submittedName>
</protein>
<dbReference type="Proteomes" id="UP001356095">
    <property type="component" value="Unassembled WGS sequence"/>
</dbReference>
<dbReference type="RefSeq" id="WP_330093961.1">
    <property type="nucleotide sequence ID" value="NZ_JAUZMY010000026.1"/>
</dbReference>
<dbReference type="InterPro" id="IPR006448">
    <property type="entry name" value="Phage_term_ssu_P27"/>
</dbReference>
<sequence>MAKPGPRPKPTSLKLLDGTRPDRVNTDEPLPGQGTIAPPAWLVALHNQADPASPYETALDVWNRLAPDLEAKTVLTPWDVDTFAVWCDAVVRHREAVDELAQYGVMVIGQKGERVKNPAVQIARDYAETMTRIGARFGLTPSDRAGLKIDREEVRGGAERFLS</sequence>
<comment type="caution">
    <text evidence="2">The sequence shown here is derived from an EMBL/GenBank/DDBJ whole genome shotgun (WGS) entry which is preliminary data.</text>
</comment>
<dbReference type="NCBIfam" id="TIGR01558">
    <property type="entry name" value="sm_term_P27"/>
    <property type="match status" value="1"/>
</dbReference>
<gene>
    <name evidence="2" type="ORF">Q8791_23525</name>
</gene>
<name>A0ABU7KDT4_9ACTN</name>
<evidence type="ECO:0000313" key="2">
    <source>
        <dbReference type="EMBL" id="MEE2040192.1"/>
    </source>
</evidence>
<evidence type="ECO:0000256" key="1">
    <source>
        <dbReference type="SAM" id="MobiDB-lite"/>
    </source>
</evidence>